<dbReference type="EMBL" id="JACGWJ010000008">
    <property type="protein sequence ID" value="KAL0404701.1"/>
    <property type="molecule type" value="Genomic_DNA"/>
</dbReference>
<dbReference type="InterPro" id="IPR050951">
    <property type="entry name" value="Retrovirus_Pol_polyprotein"/>
</dbReference>
<evidence type="ECO:0000313" key="1">
    <source>
        <dbReference type="EMBL" id="KAL0404701.1"/>
    </source>
</evidence>
<dbReference type="InterPro" id="IPR043502">
    <property type="entry name" value="DNA/RNA_pol_sf"/>
</dbReference>
<dbReference type="InterPro" id="IPR043128">
    <property type="entry name" value="Rev_trsase/Diguanyl_cyclase"/>
</dbReference>
<name>A0AAW2TM36_SESRA</name>
<sequence>MLVKSKEDDNHVEDLEETLAVLRNFWLKLNFKKCAFLASGGHFLGFIVTQRGIEAKPSKIKVILNMRTPNCNNEVQQLTGRIAALSRFILKSAGKSRFILERWYLKSLEENTASSHHS</sequence>
<dbReference type="PANTHER" id="PTHR37984:SF5">
    <property type="entry name" value="PROTEIN NYNRIN-LIKE"/>
    <property type="match status" value="1"/>
</dbReference>
<organism evidence="1">
    <name type="scientific">Sesamum radiatum</name>
    <name type="common">Black benniseed</name>
    <dbReference type="NCBI Taxonomy" id="300843"/>
    <lineage>
        <taxon>Eukaryota</taxon>
        <taxon>Viridiplantae</taxon>
        <taxon>Streptophyta</taxon>
        <taxon>Embryophyta</taxon>
        <taxon>Tracheophyta</taxon>
        <taxon>Spermatophyta</taxon>
        <taxon>Magnoliopsida</taxon>
        <taxon>eudicotyledons</taxon>
        <taxon>Gunneridae</taxon>
        <taxon>Pentapetalae</taxon>
        <taxon>asterids</taxon>
        <taxon>lamiids</taxon>
        <taxon>Lamiales</taxon>
        <taxon>Pedaliaceae</taxon>
        <taxon>Sesamum</taxon>
    </lineage>
</organism>
<dbReference type="Gene3D" id="3.30.70.270">
    <property type="match status" value="1"/>
</dbReference>
<reference evidence="1" key="2">
    <citation type="journal article" date="2024" name="Plant">
        <title>Genomic evolution and insights into agronomic trait innovations of Sesamum species.</title>
        <authorList>
            <person name="Miao H."/>
            <person name="Wang L."/>
            <person name="Qu L."/>
            <person name="Liu H."/>
            <person name="Sun Y."/>
            <person name="Le M."/>
            <person name="Wang Q."/>
            <person name="Wei S."/>
            <person name="Zheng Y."/>
            <person name="Lin W."/>
            <person name="Duan Y."/>
            <person name="Cao H."/>
            <person name="Xiong S."/>
            <person name="Wang X."/>
            <person name="Wei L."/>
            <person name="Li C."/>
            <person name="Ma Q."/>
            <person name="Ju M."/>
            <person name="Zhao R."/>
            <person name="Li G."/>
            <person name="Mu C."/>
            <person name="Tian Q."/>
            <person name="Mei H."/>
            <person name="Zhang T."/>
            <person name="Gao T."/>
            <person name="Zhang H."/>
        </authorList>
    </citation>
    <scope>NUCLEOTIDE SEQUENCE</scope>
    <source>
        <strain evidence="1">G02</strain>
    </source>
</reference>
<protein>
    <submittedName>
        <fullName evidence="1">Uncharacterized protein</fullName>
    </submittedName>
</protein>
<dbReference type="AlphaFoldDB" id="A0AAW2TM36"/>
<accession>A0AAW2TM36</accession>
<comment type="caution">
    <text evidence="1">The sequence shown here is derived from an EMBL/GenBank/DDBJ whole genome shotgun (WGS) entry which is preliminary data.</text>
</comment>
<dbReference type="SUPFAM" id="SSF56672">
    <property type="entry name" value="DNA/RNA polymerases"/>
    <property type="match status" value="1"/>
</dbReference>
<gene>
    <name evidence="1" type="ORF">Sradi_2110900</name>
</gene>
<dbReference type="PANTHER" id="PTHR37984">
    <property type="entry name" value="PROTEIN CBG26694"/>
    <property type="match status" value="1"/>
</dbReference>
<reference evidence="1" key="1">
    <citation type="submission" date="2020-06" db="EMBL/GenBank/DDBJ databases">
        <authorList>
            <person name="Li T."/>
            <person name="Hu X."/>
            <person name="Zhang T."/>
            <person name="Song X."/>
            <person name="Zhang H."/>
            <person name="Dai N."/>
            <person name="Sheng W."/>
            <person name="Hou X."/>
            <person name="Wei L."/>
        </authorList>
    </citation>
    <scope>NUCLEOTIDE SEQUENCE</scope>
    <source>
        <strain evidence="1">G02</strain>
        <tissue evidence="1">Leaf</tissue>
    </source>
</reference>
<proteinExistence type="predicted"/>